<name>A0A9D9DIV9_9BACL</name>
<dbReference type="InterPro" id="IPR018060">
    <property type="entry name" value="HTH_AraC"/>
</dbReference>
<dbReference type="Pfam" id="PF12833">
    <property type="entry name" value="HTH_18"/>
    <property type="match status" value="1"/>
</dbReference>
<keyword evidence="2" id="KW-0238">DNA-binding</keyword>
<keyword evidence="1" id="KW-0805">Transcription regulation</keyword>
<protein>
    <submittedName>
        <fullName evidence="5">Helix-turn-helix transcriptional regulator</fullName>
    </submittedName>
</protein>
<feature type="domain" description="HTH araC/xylS-type" evidence="4">
    <location>
        <begin position="159"/>
        <end position="258"/>
    </location>
</feature>
<dbReference type="PROSITE" id="PS01124">
    <property type="entry name" value="HTH_ARAC_FAMILY_2"/>
    <property type="match status" value="1"/>
</dbReference>
<evidence type="ECO:0000256" key="1">
    <source>
        <dbReference type="ARBA" id="ARBA00023015"/>
    </source>
</evidence>
<dbReference type="Gene3D" id="1.10.10.60">
    <property type="entry name" value="Homeodomain-like"/>
    <property type="match status" value="1"/>
</dbReference>
<evidence type="ECO:0000313" key="5">
    <source>
        <dbReference type="EMBL" id="MBO8427572.1"/>
    </source>
</evidence>
<dbReference type="InterPro" id="IPR009057">
    <property type="entry name" value="Homeodomain-like_sf"/>
</dbReference>
<dbReference type="SMART" id="SM00342">
    <property type="entry name" value="HTH_ARAC"/>
    <property type="match status" value="1"/>
</dbReference>
<dbReference type="PANTHER" id="PTHR43280">
    <property type="entry name" value="ARAC-FAMILY TRANSCRIPTIONAL REGULATOR"/>
    <property type="match status" value="1"/>
</dbReference>
<dbReference type="Proteomes" id="UP000823613">
    <property type="component" value="Unassembled WGS sequence"/>
</dbReference>
<dbReference type="PANTHER" id="PTHR43280:SF2">
    <property type="entry name" value="HTH-TYPE TRANSCRIPTIONAL REGULATOR EXSA"/>
    <property type="match status" value="1"/>
</dbReference>
<comment type="caution">
    <text evidence="5">The sequence shown here is derived from an EMBL/GenBank/DDBJ whole genome shotgun (WGS) entry which is preliminary data.</text>
</comment>
<reference evidence="5" key="1">
    <citation type="submission" date="2020-10" db="EMBL/GenBank/DDBJ databases">
        <authorList>
            <person name="Gilroy R."/>
        </authorList>
    </citation>
    <scope>NUCLEOTIDE SEQUENCE</scope>
    <source>
        <strain evidence="5">11159</strain>
    </source>
</reference>
<gene>
    <name evidence="5" type="ORF">IAC58_03360</name>
</gene>
<dbReference type="AlphaFoldDB" id="A0A9D9DIV9"/>
<reference evidence="5" key="2">
    <citation type="journal article" date="2021" name="PeerJ">
        <title>Extensive microbial diversity within the chicken gut microbiome revealed by metagenomics and culture.</title>
        <authorList>
            <person name="Gilroy R."/>
            <person name="Ravi A."/>
            <person name="Getino M."/>
            <person name="Pursley I."/>
            <person name="Horton D.L."/>
            <person name="Alikhan N.F."/>
            <person name="Baker D."/>
            <person name="Gharbi K."/>
            <person name="Hall N."/>
            <person name="Watson M."/>
            <person name="Adriaenssens E.M."/>
            <person name="Foster-Nyarko E."/>
            <person name="Jarju S."/>
            <person name="Secka A."/>
            <person name="Antonio M."/>
            <person name="Oren A."/>
            <person name="Chaudhuri R.R."/>
            <person name="La Ragione R."/>
            <person name="Hildebrand F."/>
            <person name="Pallen M.J."/>
        </authorList>
    </citation>
    <scope>NUCLEOTIDE SEQUENCE</scope>
    <source>
        <strain evidence="5">11159</strain>
    </source>
</reference>
<evidence type="ECO:0000259" key="4">
    <source>
        <dbReference type="PROSITE" id="PS01124"/>
    </source>
</evidence>
<dbReference type="SUPFAM" id="SSF46689">
    <property type="entry name" value="Homeodomain-like"/>
    <property type="match status" value="1"/>
</dbReference>
<organism evidence="5 6">
    <name type="scientific">Candidatus Onthovivens merdipullorum</name>
    <dbReference type="NCBI Taxonomy" id="2840889"/>
    <lineage>
        <taxon>Bacteria</taxon>
        <taxon>Bacillati</taxon>
        <taxon>Bacillota</taxon>
        <taxon>Bacilli</taxon>
        <taxon>Bacillales</taxon>
        <taxon>Candidatus Onthovivens</taxon>
    </lineage>
</organism>
<sequence length="261" mass="30608">MNFKLHYAGSKIIEQGDFSIVRPEGSPRYILFHFYSTVKITIDGKVYDATPGTCILYTPKTPQLFESDTMRINHDYIDFECFDESIIEELKIPKNTIMQPTNSKVLGDSFKDLYDYYRNPIKLDSVMDYKMLGLFIKLSSLIHHKKLGSNSNYTNDIKDKFEQIRYEMYQDPSHLTVQSLAQKANFSLSYFNILYKQFFYVNPIKDLDNARLKMVKQLLLDGVKSSEIIRILGFSTEEYFYSWFKKHTGKTTNQFVNNPEV</sequence>
<dbReference type="GO" id="GO:0043565">
    <property type="term" value="F:sequence-specific DNA binding"/>
    <property type="evidence" value="ECO:0007669"/>
    <property type="project" value="InterPro"/>
</dbReference>
<dbReference type="EMBL" id="JADIMY010000071">
    <property type="protein sequence ID" value="MBO8427572.1"/>
    <property type="molecule type" value="Genomic_DNA"/>
</dbReference>
<evidence type="ECO:0000256" key="3">
    <source>
        <dbReference type="ARBA" id="ARBA00023163"/>
    </source>
</evidence>
<evidence type="ECO:0000256" key="2">
    <source>
        <dbReference type="ARBA" id="ARBA00023125"/>
    </source>
</evidence>
<keyword evidence="3" id="KW-0804">Transcription</keyword>
<proteinExistence type="predicted"/>
<accession>A0A9D9DIV9</accession>
<evidence type="ECO:0000313" key="6">
    <source>
        <dbReference type="Proteomes" id="UP000823613"/>
    </source>
</evidence>
<dbReference type="GO" id="GO:0003700">
    <property type="term" value="F:DNA-binding transcription factor activity"/>
    <property type="evidence" value="ECO:0007669"/>
    <property type="project" value="InterPro"/>
</dbReference>